<dbReference type="Proteomes" id="UP001589609">
    <property type="component" value="Unassembled WGS sequence"/>
</dbReference>
<dbReference type="RefSeq" id="WP_379948605.1">
    <property type="nucleotide sequence ID" value="NZ_JBHMAF010000026.1"/>
</dbReference>
<evidence type="ECO:0000256" key="1">
    <source>
        <dbReference type="SAM" id="MobiDB-lite"/>
    </source>
</evidence>
<feature type="compositionally biased region" description="Basic residues" evidence="1">
    <location>
        <begin position="77"/>
        <end position="87"/>
    </location>
</feature>
<comment type="caution">
    <text evidence="2">The sequence shown here is derived from an EMBL/GenBank/DDBJ whole genome shotgun (WGS) entry which is preliminary data.</text>
</comment>
<accession>A0ABV5WCM6</accession>
<evidence type="ECO:0000313" key="3">
    <source>
        <dbReference type="Proteomes" id="UP001589609"/>
    </source>
</evidence>
<feature type="region of interest" description="Disordered" evidence="1">
    <location>
        <begin position="55"/>
        <end position="87"/>
    </location>
</feature>
<keyword evidence="3" id="KW-1185">Reference proteome</keyword>
<feature type="compositionally biased region" description="Polar residues" evidence="1">
    <location>
        <begin position="65"/>
        <end position="76"/>
    </location>
</feature>
<evidence type="ECO:0000313" key="2">
    <source>
        <dbReference type="EMBL" id="MFB9758329.1"/>
    </source>
</evidence>
<proteinExistence type="predicted"/>
<gene>
    <name evidence="2" type="ORF">ACFFMS_07315</name>
</gene>
<reference evidence="2 3" key="1">
    <citation type="submission" date="2024-09" db="EMBL/GenBank/DDBJ databases">
        <authorList>
            <person name="Sun Q."/>
            <person name="Mori K."/>
        </authorList>
    </citation>
    <scope>NUCLEOTIDE SEQUENCE [LARGE SCALE GENOMIC DNA]</scope>
    <source>
        <strain evidence="2 3">JCM 11201</strain>
    </source>
</reference>
<name>A0ABV5WCM6_9BACI</name>
<feature type="non-terminal residue" evidence="2">
    <location>
        <position position="1"/>
    </location>
</feature>
<organism evidence="2 3">
    <name type="scientific">Ectobacillus funiculus</name>
    <dbReference type="NCBI Taxonomy" id="137993"/>
    <lineage>
        <taxon>Bacteria</taxon>
        <taxon>Bacillati</taxon>
        <taxon>Bacillota</taxon>
        <taxon>Bacilli</taxon>
        <taxon>Bacillales</taxon>
        <taxon>Bacillaceae</taxon>
        <taxon>Ectobacillus</taxon>
    </lineage>
</organism>
<protein>
    <submittedName>
        <fullName evidence="2">Uncharacterized protein</fullName>
    </submittedName>
</protein>
<sequence length="87" mass="9760">LCPFQNLFRLVLAFRQADDQKQDAGDRLARAIIRAEPPDHPSLVLLSLLSPTRLRGVSSPHDEPSTAQKQGKCQNLNKRKKPCSQWG</sequence>
<dbReference type="EMBL" id="JBHMAF010000026">
    <property type="protein sequence ID" value="MFB9758329.1"/>
    <property type="molecule type" value="Genomic_DNA"/>
</dbReference>